<accession>A0A0D9WPB4</accession>
<keyword evidence="2" id="KW-1185">Reference proteome</keyword>
<name>A0A0D9WPB4_9ORYZ</name>
<reference evidence="1" key="3">
    <citation type="submission" date="2015-04" db="UniProtKB">
        <authorList>
            <consortium name="EnsemblPlants"/>
        </authorList>
    </citation>
    <scope>IDENTIFICATION</scope>
</reference>
<sequence length="103" mass="10940">MLKYSAADEEAMKDESDAVLADSAHLCARLIETTNTDKLRRVLADVWINLILYISPADNATAHVQRLATGGDRAHYTSLGATDACGDLGPAAGAPRGMAHACW</sequence>
<protein>
    <submittedName>
        <fullName evidence="1">Uncharacterized protein</fullName>
    </submittedName>
</protein>
<dbReference type="Pfam" id="PF04578">
    <property type="entry name" value="DUF594"/>
    <property type="match status" value="1"/>
</dbReference>
<reference evidence="1 2" key="1">
    <citation type="submission" date="2012-08" db="EMBL/GenBank/DDBJ databases">
        <title>Oryza genome evolution.</title>
        <authorList>
            <person name="Wing R.A."/>
        </authorList>
    </citation>
    <scope>NUCLEOTIDE SEQUENCE</scope>
</reference>
<dbReference type="InterPro" id="IPR007658">
    <property type="entry name" value="DUF594"/>
</dbReference>
<organism evidence="1 2">
    <name type="scientific">Leersia perrieri</name>
    <dbReference type="NCBI Taxonomy" id="77586"/>
    <lineage>
        <taxon>Eukaryota</taxon>
        <taxon>Viridiplantae</taxon>
        <taxon>Streptophyta</taxon>
        <taxon>Embryophyta</taxon>
        <taxon>Tracheophyta</taxon>
        <taxon>Spermatophyta</taxon>
        <taxon>Magnoliopsida</taxon>
        <taxon>Liliopsida</taxon>
        <taxon>Poales</taxon>
        <taxon>Poaceae</taxon>
        <taxon>BOP clade</taxon>
        <taxon>Oryzoideae</taxon>
        <taxon>Oryzeae</taxon>
        <taxon>Oryzinae</taxon>
        <taxon>Leersia</taxon>
    </lineage>
</organism>
<evidence type="ECO:0000313" key="2">
    <source>
        <dbReference type="Proteomes" id="UP000032180"/>
    </source>
</evidence>
<evidence type="ECO:0000313" key="1">
    <source>
        <dbReference type="EnsemblPlants" id="LPERR06G09720.1"/>
    </source>
</evidence>
<dbReference type="EnsemblPlants" id="LPERR06G09720.1">
    <property type="protein sequence ID" value="LPERR06G09720.1"/>
    <property type="gene ID" value="LPERR06G09720"/>
</dbReference>
<dbReference type="Gramene" id="LPERR06G09720.1">
    <property type="protein sequence ID" value="LPERR06G09720.1"/>
    <property type="gene ID" value="LPERR06G09720"/>
</dbReference>
<dbReference type="HOGENOM" id="CLU_2267642_0_0_1"/>
<proteinExistence type="predicted"/>
<dbReference type="Proteomes" id="UP000032180">
    <property type="component" value="Chromosome 6"/>
</dbReference>
<reference evidence="2" key="2">
    <citation type="submission" date="2013-12" db="EMBL/GenBank/DDBJ databases">
        <authorList>
            <person name="Yu Y."/>
            <person name="Lee S."/>
            <person name="de Baynast K."/>
            <person name="Wissotski M."/>
            <person name="Liu L."/>
            <person name="Talag J."/>
            <person name="Goicoechea J."/>
            <person name="Angelova A."/>
            <person name="Jetty R."/>
            <person name="Kudrna D."/>
            <person name="Golser W."/>
            <person name="Rivera L."/>
            <person name="Zhang J."/>
            <person name="Wing R."/>
        </authorList>
    </citation>
    <scope>NUCLEOTIDE SEQUENCE</scope>
</reference>
<dbReference type="AlphaFoldDB" id="A0A0D9WPB4"/>